<dbReference type="Pfam" id="PF08242">
    <property type="entry name" value="Methyltransf_12"/>
    <property type="match status" value="1"/>
</dbReference>
<feature type="domain" description="Methyltransferase type 12" evidence="3">
    <location>
        <begin position="66"/>
        <end position="164"/>
    </location>
</feature>
<evidence type="ECO:0000256" key="1">
    <source>
        <dbReference type="ARBA" id="ARBA00022679"/>
    </source>
</evidence>
<reference evidence="4" key="1">
    <citation type="journal article" date="2020" name="Nat. Commun.">
        <title>Large-scale genome sequencing of mycorrhizal fungi provides insights into the early evolution of symbiotic traits.</title>
        <authorList>
            <person name="Miyauchi S."/>
            <person name="Kiss E."/>
            <person name="Kuo A."/>
            <person name="Drula E."/>
            <person name="Kohler A."/>
            <person name="Sanchez-Garcia M."/>
            <person name="Morin E."/>
            <person name="Andreopoulos B."/>
            <person name="Barry K.W."/>
            <person name="Bonito G."/>
            <person name="Buee M."/>
            <person name="Carver A."/>
            <person name="Chen C."/>
            <person name="Cichocki N."/>
            <person name="Clum A."/>
            <person name="Culley D."/>
            <person name="Crous P.W."/>
            <person name="Fauchery L."/>
            <person name="Girlanda M."/>
            <person name="Hayes R.D."/>
            <person name="Keri Z."/>
            <person name="LaButti K."/>
            <person name="Lipzen A."/>
            <person name="Lombard V."/>
            <person name="Magnuson J."/>
            <person name="Maillard F."/>
            <person name="Murat C."/>
            <person name="Nolan M."/>
            <person name="Ohm R.A."/>
            <person name="Pangilinan J."/>
            <person name="Pereira M.F."/>
            <person name="Perotto S."/>
            <person name="Peter M."/>
            <person name="Pfister S."/>
            <person name="Riley R."/>
            <person name="Sitrit Y."/>
            <person name="Stielow J.B."/>
            <person name="Szollosi G."/>
            <person name="Zifcakova L."/>
            <person name="Stursova M."/>
            <person name="Spatafora J.W."/>
            <person name="Tedersoo L."/>
            <person name="Vaario L.M."/>
            <person name="Yamada A."/>
            <person name="Yan M."/>
            <person name="Wang P."/>
            <person name="Xu J."/>
            <person name="Bruns T."/>
            <person name="Baldrian P."/>
            <person name="Vilgalys R."/>
            <person name="Dunand C."/>
            <person name="Henrissat B."/>
            <person name="Grigoriev I.V."/>
            <person name="Hibbett D."/>
            <person name="Nagy L.G."/>
            <person name="Martin F.M."/>
        </authorList>
    </citation>
    <scope>NUCLEOTIDE SEQUENCE</scope>
    <source>
        <strain evidence="4">UP504</strain>
    </source>
</reference>
<feature type="compositionally biased region" description="Basic residues" evidence="2">
    <location>
        <begin position="211"/>
        <end position="221"/>
    </location>
</feature>
<dbReference type="PANTHER" id="PTHR43861:SF3">
    <property type="entry name" value="PUTATIVE (AFU_ORTHOLOGUE AFUA_2G14390)-RELATED"/>
    <property type="match status" value="1"/>
</dbReference>
<dbReference type="CDD" id="cd02440">
    <property type="entry name" value="AdoMet_MTases"/>
    <property type="match status" value="1"/>
</dbReference>
<accession>A0A9P6AL99</accession>
<organism evidence="4 5">
    <name type="scientific">Hydnum rufescens UP504</name>
    <dbReference type="NCBI Taxonomy" id="1448309"/>
    <lineage>
        <taxon>Eukaryota</taxon>
        <taxon>Fungi</taxon>
        <taxon>Dikarya</taxon>
        <taxon>Basidiomycota</taxon>
        <taxon>Agaricomycotina</taxon>
        <taxon>Agaricomycetes</taxon>
        <taxon>Cantharellales</taxon>
        <taxon>Hydnaceae</taxon>
        <taxon>Hydnum</taxon>
    </lineage>
</organism>
<dbReference type="GO" id="GO:0016740">
    <property type="term" value="F:transferase activity"/>
    <property type="evidence" value="ECO:0007669"/>
    <property type="project" value="UniProtKB-KW"/>
</dbReference>
<dbReference type="Gene3D" id="3.40.50.150">
    <property type="entry name" value="Vaccinia Virus protein VP39"/>
    <property type="match status" value="1"/>
</dbReference>
<gene>
    <name evidence="4" type="ORF">BS47DRAFT_1366337</name>
</gene>
<dbReference type="InterPro" id="IPR029063">
    <property type="entry name" value="SAM-dependent_MTases_sf"/>
</dbReference>
<dbReference type="AlphaFoldDB" id="A0A9P6AL99"/>
<sequence length="277" mass="30986">MATRAEKDLSTAKPDHAAHVGANRDYFDAEVHRYDARPEVRRVARHVGELILREYPDFDEESTVLMDFACGSGLISQALAPYCKKIVGVDISPGTVEYYNTRVKNQGISPEEMKAVCVDLGGEEGELEGIKFDIVVCCQSYHHMASIETTTRMLASFLRPGGTLVVVDLIRNEDALRFHEESVAAINEEADTADKEHPHGQENQAHDHTAAHGHHHSRTRPHFHDHIVPHKGGFVEEEIRTAFEGAGLRDYEWKAALKIRTSSGKRSPELFVAKARR</sequence>
<dbReference type="Proteomes" id="UP000886523">
    <property type="component" value="Unassembled WGS sequence"/>
</dbReference>
<dbReference type="PANTHER" id="PTHR43861">
    <property type="entry name" value="TRANS-ACONITATE 2-METHYLTRANSFERASE-RELATED"/>
    <property type="match status" value="1"/>
</dbReference>
<name>A0A9P6AL99_9AGAM</name>
<dbReference type="InterPro" id="IPR013217">
    <property type="entry name" value="Methyltransf_12"/>
</dbReference>
<feature type="compositionally biased region" description="Basic and acidic residues" evidence="2">
    <location>
        <begin position="192"/>
        <end position="210"/>
    </location>
</feature>
<protein>
    <recommendedName>
        <fullName evidence="3">Methyltransferase type 12 domain-containing protein</fullName>
    </recommendedName>
</protein>
<keyword evidence="1" id="KW-0808">Transferase</keyword>
<evidence type="ECO:0000313" key="4">
    <source>
        <dbReference type="EMBL" id="KAF9507853.1"/>
    </source>
</evidence>
<comment type="caution">
    <text evidence="4">The sequence shown here is derived from an EMBL/GenBank/DDBJ whole genome shotgun (WGS) entry which is preliminary data.</text>
</comment>
<evidence type="ECO:0000259" key="3">
    <source>
        <dbReference type="Pfam" id="PF08242"/>
    </source>
</evidence>
<keyword evidence="5" id="KW-1185">Reference proteome</keyword>
<dbReference type="SUPFAM" id="SSF53335">
    <property type="entry name" value="S-adenosyl-L-methionine-dependent methyltransferases"/>
    <property type="match status" value="1"/>
</dbReference>
<proteinExistence type="predicted"/>
<dbReference type="OrthoDB" id="3647at2759"/>
<feature type="region of interest" description="Disordered" evidence="2">
    <location>
        <begin position="191"/>
        <end position="222"/>
    </location>
</feature>
<evidence type="ECO:0000313" key="5">
    <source>
        <dbReference type="Proteomes" id="UP000886523"/>
    </source>
</evidence>
<dbReference type="EMBL" id="MU129070">
    <property type="protein sequence ID" value="KAF9507853.1"/>
    <property type="molecule type" value="Genomic_DNA"/>
</dbReference>
<evidence type="ECO:0000256" key="2">
    <source>
        <dbReference type="SAM" id="MobiDB-lite"/>
    </source>
</evidence>